<name>A0A5C5B7M1_9MICO</name>
<dbReference type="EMBL" id="VENP01000076">
    <property type="protein sequence ID" value="TNU72973.1"/>
    <property type="molecule type" value="Genomic_DNA"/>
</dbReference>
<dbReference type="InterPro" id="IPR029044">
    <property type="entry name" value="Nucleotide-diphossugar_trans"/>
</dbReference>
<sequence>MGPGQRESSGDSHREPAVWSTADQLLSIFLPMWNEEDYVERAVTAASGTCDLMVAAGEIGDYEIVIVDDASTDATPQIADGLAAQDHRVRVVHHARNRKLGGSIKSGLAASRGDVVLYTDADLPWDMGELRRALRVLRTYEVDMVSAYRLDRTGEGPLRTVYSFVYNGLISVLFKTRVRDINFSFKLMTRRVVDTVHPKSESSFIDAEIVVRARNAGFEILQIGVDYFPRTRGVSTLSSPAVIRALVRELLALRRELARP</sequence>
<evidence type="ECO:0000313" key="11">
    <source>
        <dbReference type="Proteomes" id="UP000313849"/>
    </source>
</evidence>
<dbReference type="Proteomes" id="UP000313849">
    <property type="component" value="Unassembled WGS sequence"/>
</dbReference>
<keyword evidence="7" id="KW-1133">Transmembrane helix</keyword>
<keyword evidence="2" id="KW-1003">Cell membrane</keyword>
<comment type="caution">
    <text evidence="10">The sequence shown here is derived from an EMBL/GenBank/DDBJ whole genome shotgun (WGS) entry which is preliminary data.</text>
</comment>
<evidence type="ECO:0000259" key="9">
    <source>
        <dbReference type="Pfam" id="PF00535"/>
    </source>
</evidence>
<evidence type="ECO:0000256" key="8">
    <source>
        <dbReference type="ARBA" id="ARBA00023136"/>
    </source>
</evidence>
<dbReference type="SUPFAM" id="SSF53448">
    <property type="entry name" value="Nucleotide-diphospho-sugar transferases"/>
    <property type="match status" value="1"/>
</dbReference>
<evidence type="ECO:0000256" key="2">
    <source>
        <dbReference type="ARBA" id="ARBA00022475"/>
    </source>
</evidence>
<protein>
    <submittedName>
        <fullName evidence="10">Glycosyltransferase family 2 protein</fullName>
    </submittedName>
</protein>
<dbReference type="InterPro" id="IPR001173">
    <property type="entry name" value="Glyco_trans_2-like"/>
</dbReference>
<dbReference type="Pfam" id="PF00535">
    <property type="entry name" value="Glycos_transf_2"/>
    <property type="match status" value="1"/>
</dbReference>
<keyword evidence="8" id="KW-0472">Membrane</keyword>
<evidence type="ECO:0000256" key="3">
    <source>
        <dbReference type="ARBA" id="ARBA00022676"/>
    </source>
</evidence>
<reference evidence="10 11" key="1">
    <citation type="submission" date="2019-06" db="EMBL/GenBank/DDBJ databases">
        <title>Draft genome sequence of Miniimonas arenae KCTC 19750T isolated from sea sand.</title>
        <authorList>
            <person name="Park S.-J."/>
        </authorList>
    </citation>
    <scope>NUCLEOTIDE SEQUENCE [LARGE SCALE GENOMIC DNA]</scope>
    <source>
        <strain evidence="10 11">KCTC 19750</strain>
    </source>
</reference>
<dbReference type="Gene3D" id="3.90.550.10">
    <property type="entry name" value="Spore Coat Polysaccharide Biosynthesis Protein SpsA, Chain A"/>
    <property type="match status" value="1"/>
</dbReference>
<evidence type="ECO:0000256" key="7">
    <source>
        <dbReference type="ARBA" id="ARBA00022989"/>
    </source>
</evidence>
<gene>
    <name evidence="10" type="ORF">FH969_13860</name>
</gene>
<dbReference type="GO" id="GO:0005886">
    <property type="term" value="C:plasma membrane"/>
    <property type="evidence" value="ECO:0007669"/>
    <property type="project" value="TreeGrafter"/>
</dbReference>
<evidence type="ECO:0000256" key="6">
    <source>
        <dbReference type="ARBA" id="ARBA00022985"/>
    </source>
</evidence>
<dbReference type="GO" id="GO:0009103">
    <property type="term" value="P:lipopolysaccharide biosynthetic process"/>
    <property type="evidence" value="ECO:0007669"/>
    <property type="project" value="UniProtKB-KW"/>
</dbReference>
<dbReference type="AlphaFoldDB" id="A0A5C5B7M1"/>
<organism evidence="10 11">
    <name type="scientific">Miniimonas arenae</name>
    <dbReference type="NCBI Taxonomy" id="676201"/>
    <lineage>
        <taxon>Bacteria</taxon>
        <taxon>Bacillati</taxon>
        <taxon>Actinomycetota</taxon>
        <taxon>Actinomycetes</taxon>
        <taxon>Micrococcales</taxon>
        <taxon>Beutenbergiaceae</taxon>
        <taxon>Miniimonas</taxon>
    </lineage>
</organism>
<keyword evidence="11" id="KW-1185">Reference proteome</keyword>
<evidence type="ECO:0000256" key="4">
    <source>
        <dbReference type="ARBA" id="ARBA00022679"/>
    </source>
</evidence>
<dbReference type="PANTHER" id="PTHR48090:SF3">
    <property type="entry name" value="UNDECAPRENYL-PHOSPHATE 4-DEOXY-4-FORMAMIDO-L-ARABINOSE TRANSFERASE"/>
    <property type="match status" value="1"/>
</dbReference>
<accession>A0A5C5B7M1</accession>
<dbReference type="RefSeq" id="WP_108717972.1">
    <property type="nucleotide sequence ID" value="NZ_VENP01000076.1"/>
</dbReference>
<evidence type="ECO:0000256" key="1">
    <source>
        <dbReference type="ARBA" id="ARBA00006739"/>
    </source>
</evidence>
<keyword evidence="4 10" id="KW-0808">Transferase</keyword>
<evidence type="ECO:0000313" key="10">
    <source>
        <dbReference type="EMBL" id="TNU72973.1"/>
    </source>
</evidence>
<keyword evidence="6" id="KW-0448">Lipopolysaccharide biosynthesis</keyword>
<dbReference type="GO" id="GO:0099621">
    <property type="term" value="F:undecaprenyl-phosphate 4-deoxy-4-formamido-L-arabinose transferase activity"/>
    <property type="evidence" value="ECO:0007669"/>
    <property type="project" value="TreeGrafter"/>
</dbReference>
<keyword evidence="5" id="KW-0812">Transmembrane</keyword>
<evidence type="ECO:0000256" key="5">
    <source>
        <dbReference type="ARBA" id="ARBA00022692"/>
    </source>
</evidence>
<proteinExistence type="inferred from homology"/>
<dbReference type="CDD" id="cd04179">
    <property type="entry name" value="DPM_DPG-synthase_like"/>
    <property type="match status" value="1"/>
</dbReference>
<dbReference type="InterPro" id="IPR050256">
    <property type="entry name" value="Glycosyltransferase_2"/>
</dbReference>
<feature type="domain" description="Glycosyltransferase 2-like" evidence="9">
    <location>
        <begin position="27"/>
        <end position="194"/>
    </location>
</feature>
<comment type="similarity">
    <text evidence="1">Belongs to the glycosyltransferase 2 family.</text>
</comment>
<dbReference type="OrthoDB" id="3171021at2"/>
<keyword evidence="3" id="KW-0328">Glycosyltransferase</keyword>
<dbReference type="PANTHER" id="PTHR48090">
    <property type="entry name" value="UNDECAPRENYL-PHOSPHATE 4-DEOXY-4-FORMAMIDO-L-ARABINOSE TRANSFERASE-RELATED"/>
    <property type="match status" value="1"/>
</dbReference>